<organism evidence="4 5">
    <name type="scientific">Saccharomyces pastorianus</name>
    <name type="common">Lager yeast</name>
    <name type="synonym">Saccharomyces cerevisiae x Saccharomyces eubayanus</name>
    <dbReference type="NCBI Taxonomy" id="27292"/>
    <lineage>
        <taxon>Eukaryota</taxon>
        <taxon>Fungi</taxon>
        <taxon>Dikarya</taxon>
        <taxon>Ascomycota</taxon>
        <taxon>Saccharomycotina</taxon>
        <taxon>Saccharomycetes</taxon>
        <taxon>Saccharomycetales</taxon>
        <taxon>Saccharomycetaceae</taxon>
        <taxon>Saccharomyces</taxon>
    </lineage>
</organism>
<proteinExistence type="predicted"/>
<feature type="region of interest" description="Disordered" evidence="2">
    <location>
        <begin position="264"/>
        <end position="283"/>
    </location>
</feature>
<name>A0A6C1E9B2_SACPS</name>
<feature type="domain" description="Serine hydrolase" evidence="3">
    <location>
        <begin position="33"/>
        <end position="253"/>
    </location>
</feature>
<gene>
    <name evidence="4" type="primary">FSH3_2</name>
    <name evidence="4" type="ORF">GRS66_008211</name>
</gene>
<keyword evidence="1 4" id="KW-0378">Hydrolase</keyword>
<dbReference type="GO" id="GO:0005737">
    <property type="term" value="C:cytoplasm"/>
    <property type="evidence" value="ECO:0007669"/>
    <property type="project" value="TreeGrafter"/>
</dbReference>
<keyword evidence="5" id="KW-1185">Reference proteome</keyword>
<dbReference type="FunFam" id="3.40.50.1820:FF:000073">
    <property type="entry name" value="esterase OVCA2 isoform X6"/>
    <property type="match status" value="1"/>
</dbReference>
<protein>
    <submittedName>
        <fullName evidence="4">Family of serine hydrolases 3</fullName>
    </submittedName>
</protein>
<dbReference type="EMBL" id="CP049005">
    <property type="protein sequence ID" value="QID85629.1"/>
    <property type="molecule type" value="Genomic_DNA"/>
</dbReference>
<dbReference type="SUPFAM" id="SSF53474">
    <property type="entry name" value="alpha/beta-Hydrolases"/>
    <property type="match status" value="1"/>
</dbReference>
<dbReference type="GO" id="GO:0016787">
    <property type="term" value="F:hydrolase activity"/>
    <property type="evidence" value="ECO:0007669"/>
    <property type="project" value="UniProtKB-KW"/>
</dbReference>
<evidence type="ECO:0000256" key="1">
    <source>
        <dbReference type="ARBA" id="ARBA00022801"/>
    </source>
</evidence>
<feature type="compositionally biased region" description="Basic and acidic residues" evidence="2">
    <location>
        <begin position="274"/>
        <end position="283"/>
    </location>
</feature>
<dbReference type="PANTHER" id="PTHR48070:SF6">
    <property type="entry name" value="ESTERASE OVCA2"/>
    <property type="match status" value="1"/>
</dbReference>
<dbReference type="PANTHER" id="PTHR48070">
    <property type="entry name" value="ESTERASE OVCA2"/>
    <property type="match status" value="1"/>
</dbReference>
<dbReference type="Proteomes" id="UP000501346">
    <property type="component" value="Chromosome SeVIII-SeXV"/>
</dbReference>
<dbReference type="Gene3D" id="3.40.50.1820">
    <property type="entry name" value="alpha/beta hydrolase"/>
    <property type="match status" value="1"/>
</dbReference>
<dbReference type="InterPro" id="IPR029058">
    <property type="entry name" value="AB_hydrolase_fold"/>
</dbReference>
<accession>A0A6C1E9B2</accession>
<dbReference type="InterPro" id="IPR050593">
    <property type="entry name" value="LovG"/>
</dbReference>
<reference evidence="4 5" key="1">
    <citation type="journal article" date="2019" name="BMC Genomics">
        <title>Chromosome level assembly and comparative genome analysis confirm lager-brewing yeasts originated from a single hybridization.</title>
        <authorList>
            <person name="Salazar A.N."/>
            <person name="Gorter de Vries A.R."/>
            <person name="van den Broek M."/>
            <person name="Brouwers N."/>
            <person name="de la Torre Cortes P."/>
            <person name="Kuijpers N.G.A."/>
            <person name="Daran J.G."/>
            <person name="Abeel T."/>
        </authorList>
    </citation>
    <scope>NUCLEOTIDE SEQUENCE [LARGE SCALE GENOMIC DNA]</scope>
    <source>
        <strain evidence="4 5">CBS 1483</strain>
    </source>
</reference>
<dbReference type="InterPro" id="IPR005645">
    <property type="entry name" value="FSH-like_dom"/>
</dbReference>
<evidence type="ECO:0000313" key="5">
    <source>
        <dbReference type="Proteomes" id="UP000501346"/>
    </source>
</evidence>
<dbReference type="AlphaFoldDB" id="A0A6C1E9B2"/>
<evidence type="ECO:0000313" key="4">
    <source>
        <dbReference type="EMBL" id="QID85629.1"/>
    </source>
</evidence>
<sequence>MHVNETCVQETSSSCCCISKLEGTINVNQIARMSDRKKVLMLHGFVQSDRIFSAKTGGLRKNLKKLGYDLCYPCAPHSIDKKALFQSEAEKGIDAAKEFSTSATSDEVYGWFFRKPDSFNSFEIDQKVLSYLHDYVLEHGPFDGIIGFSQGAGLGGYLVTDINRILNLTEEQQPALKFFISFSGFKLEDETYQESYNKPIQVPSLHVRGELDAVVGESRVLALYDAWPKNKKTLLIHPGAHFIPNSKPFVSQVCNWIQGTINKENQEQEDQPETEQKQFDKPQLDDDLLDMINSLGKL</sequence>
<dbReference type="GO" id="GO:0005634">
    <property type="term" value="C:nucleus"/>
    <property type="evidence" value="ECO:0007669"/>
    <property type="project" value="TreeGrafter"/>
</dbReference>
<dbReference type="Pfam" id="PF03959">
    <property type="entry name" value="FSH1"/>
    <property type="match status" value="1"/>
</dbReference>
<evidence type="ECO:0000256" key="2">
    <source>
        <dbReference type="SAM" id="MobiDB-lite"/>
    </source>
</evidence>
<dbReference type="OrthoDB" id="2094269at2759"/>
<evidence type="ECO:0000259" key="3">
    <source>
        <dbReference type="Pfam" id="PF03959"/>
    </source>
</evidence>